<dbReference type="AlphaFoldDB" id="A0A7R9QBT7"/>
<accession>A0A7R9QBT7</accession>
<dbReference type="OrthoDB" id="298012at2759"/>
<name>A0A7R9QBT7_9ACAR</name>
<dbReference type="EMBL" id="CAJPVJ010000535">
    <property type="protein sequence ID" value="CAG2162783.1"/>
    <property type="molecule type" value="Genomic_DNA"/>
</dbReference>
<dbReference type="EMBL" id="OC915360">
    <property type="protein sequence ID" value="CAD7640075.1"/>
    <property type="molecule type" value="Genomic_DNA"/>
</dbReference>
<protein>
    <submittedName>
        <fullName evidence="1">Uncharacterized protein</fullName>
    </submittedName>
</protein>
<dbReference type="Proteomes" id="UP000728032">
    <property type="component" value="Unassembled WGS sequence"/>
</dbReference>
<proteinExistence type="predicted"/>
<sequence length="90" mass="10327">MKLEYPGEFSLGLQIGAQEIADLQEAEILFGLGLENRVWKVANVFGGRTVMTRFSGDSFGQSMFDYCMAHMVMTERKFFNDYENTKLKKL</sequence>
<organism evidence="1">
    <name type="scientific">Oppiella nova</name>
    <dbReference type="NCBI Taxonomy" id="334625"/>
    <lineage>
        <taxon>Eukaryota</taxon>
        <taxon>Metazoa</taxon>
        <taxon>Ecdysozoa</taxon>
        <taxon>Arthropoda</taxon>
        <taxon>Chelicerata</taxon>
        <taxon>Arachnida</taxon>
        <taxon>Acari</taxon>
        <taxon>Acariformes</taxon>
        <taxon>Sarcoptiformes</taxon>
        <taxon>Oribatida</taxon>
        <taxon>Brachypylina</taxon>
        <taxon>Oppioidea</taxon>
        <taxon>Oppiidae</taxon>
        <taxon>Oppiella</taxon>
    </lineage>
</organism>
<gene>
    <name evidence="1" type="ORF">ONB1V03_LOCUS2372</name>
</gene>
<keyword evidence="2" id="KW-1185">Reference proteome</keyword>
<evidence type="ECO:0000313" key="2">
    <source>
        <dbReference type="Proteomes" id="UP000728032"/>
    </source>
</evidence>
<reference evidence="1" key="1">
    <citation type="submission" date="2020-11" db="EMBL/GenBank/DDBJ databases">
        <authorList>
            <person name="Tran Van P."/>
        </authorList>
    </citation>
    <scope>NUCLEOTIDE SEQUENCE</scope>
</reference>
<evidence type="ECO:0000313" key="1">
    <source>
        <dbReference type="EMBL" id="CAD7640075.1"/>
    </source>
</evidence>